<dbReference type="InterPro" id="IPR013785">
    <property type="entry name" value="Aldolase_TIM"/>
</dbReference>
<evidence type="ECO:0000256" key="2">
    <source>
        <dbReference type="ARBA" id="ARBA00005979"/>
    </source>
</evidence>
<dbReference type="STRING" id="455193.SAMN05421805_101676"/>
<dbReference type="OrthoDB" id="3169239at2"/>
<protein>
    <submittedName>
        <fullName evidence="6">N-ethylmaleimide reductase</fullName>
    </submittedName>
</protein>
<dbReference type="GO" id="GO:0010181">
    <property type="term" value="F:FMN binding"/>
    <property type="evidence" value="ECO:0007669"/>
    <property type="project" value="InterPro"/>
</dbReference>
<proteinExistence type="inferred from homology"/>
<dbReference type="AlphaFoldDB" id="A0A1I4RT84"/>
<dbReference type="EMBL" id="FOUP01000001">
    <property type="protein sequence ID" value="SFM55230.1"/>
    <property type="molecule type" value="Genomic_DNA"/>
</dbReference>
<dbReference type="InterPro" id="IPR001155">
    <property type="entry name" value="OxRdtase_FMN_N"/>
</dbReference>
<dbReference type="GO" id="GO:0005829">
    <property type="term" value="C:cytosol"/>
    <property type="evidence" value="ECO:0007669"/>
    <property type="project" value="UniProtKB-ARBA"/>
</dbReference>
<dbReference type="EMBL" id="RBXX01000002">
    <property type="protein sequence ID" value="RKT87894.1"/>
    <property type="molecule type" value="Genomic_DNA"/>
</dbReference>
<dbReference type="GO" id="GO:0016628">
    <property type="term" value="F:oxidoreductase activity, acting on the CH-CH group of donors, NAD or NADP as acceptor"/>
    <property type="evidence" value="ECO:0007669"/>
    <property type="project" value="UniProtKB-ARBA"/>
</dbReference>
<gene>
    <name evidence="5" type="ORF">ATL45_6316</name>
    <name evidence="6" type="ORF">SAMN05421805_101676</name>
</gene>
<evidence type="ECO:0000259" key="4">
    <source>
        <dbReference type="Pfam" id="PF00724"/>
    </source>
</evidence>
<dbReference type="PANTHER" id="PTHR22893:SF91">
    <property type="entry name" value="NADPH DEHYDROGENASE 2-RELATED"/>
    <property type="match status" value="1"/>
</dbReference>
<evidence type="ECO:0000256" key="1">
    <source>
        <dbReference type="ARBA" id="ARBA00001917"/>
    </source>
</evidence>
<evidence type="ECO:0000313" key="8">
    <source>
        <dbReference type="Proteomes" id="UP000270697"/>
    </source>
</evidence>
<dbReference type="FunFam" id="3.20.20.70:FF:000059">
    <property type="entry name" value="N-ethylmaleimide reductase, FMN-linked"/>
    <property type="match status" value="1"/>
</dbReference>
<dbReference type="Proteomes" id="UP000199398">
    <property type="component" value="Unassembled WGS sequence"/>
</dbReference>
<dbReference type="Gene3D" id="3.20.20.70">
    <property type="entry name" value="Aldolase class I"/>
    <property type="match status" value="1"/>
</dbReference>
<sequence>MKEIPVSLFEPIRVGRLDLPNRTVMAAMTRSRADQEGVPSPSMATYYAQRASAGLIITEGTQPSVQGQGYPWTPGIYTDAQVAGWRAVTDAVHAAGGRIFNQIQHSGRVGHPSVHGLRPVGPSAVRANGQIFTPTGPQDLVEPRELTISEIHAIVEEFSNAARRAVEAGFDGVELHSAMGYLLHQFLAPNSNQRSDAYGGSVQGRIRFVVEVAEAVAGAIGSDRVGLRISPAKPINDIADTDATELYPALLGALTPLDLAHVHLVAADDEDVNDKIRAAWPGILVVNPLNAFPEPPADAGRANAEQWLRRGADLISFGRGFLANPDLVERFRINGPLNPINPEGLYGGGRTGYTDYPTLG</sequence>
<dbReference type="SUPFAM" id="SSF51395">
    <property type="entry name" value="FMN-linked oxidoreductases"/>
    <property type="match status" value="1"/>
</dbReference>
<dbReference type="RefSeq" id="WP_093146150.1">
    <property type="nucleotide sequence ID" value="NZ_FOUP01000001.1"/>
</dbReference>
<name>A0A1I4RT84_9PSEU</name>
<evidence type="ECO:0000313" key="7">
    <source>
        <dbReference type="Proteomes" id="UP000199398"/>
    </source>
</evidence>
<dbReference type="CDD" id="cd02933">
    <property type="entry name" value="OYE_like_FMN"/>
    <property type="match status" value="1"/>
</dbReference>
<reference evidence="6 7" key="1">
    <citation type="submission" date="2016-10" db="EMBL/GenBank/DDBJ databases">
        <authorList>
            <person name="de Groot N.N."/>
        </authorList>
    </citation>
    <scope>NUCLEOTIDE SEQUENCE [LARGE SCALE GENOMIC DNA]</scope>
    <source>
        <strain evidence="6 7">CPCC 201259</strain>
    </source>
</reference>
<evidence type="ECO:0000313" key="5">
    <source>
        <dbReference type="EMBL" id="RKT87894.1"/>
    </source>
</evidence>
<comment type="cofactor">
    <cofactor evidence="1">
        <name>FMN</name>
        <dbReference type="ChEBI" id="CHEBI:58210"/>
    </cofactor>
</comment>
<evidence type="ECO:0000256" key="3">
    <source>
        <dbReference type="ARBA" id="ARBA00023002"/>
    </source>
</evidence>
<dbReference type="InterPro" id="IPR045247">
    <property type="entry name" value="Oye-like"/>
</dbReference>
<reference evidence="5 8" key="2">
    <citation type="submission" date="2018-10" db="EMBL/GenBank/DDBJ databases">
        <title>Sequencing the genomes of 1000 actinobacteria strains.</title>
        <authorList>
            <person name="Klenk H.-P."/>
        </authorList>
    </citation>
    <scope>NUCLEOTIDE SEQUENCE [LARGE SCALE GENOMIC DNA]</scope>
    <source>
        <strain evidence="5 8">DSM 45119</strain>
    </source>
</reference>
<organism evidence="6 7">
    <name type="scientific">Saccharopolyspora antimicrobica</name>
    <dbReference type="NCBI Taxonomy" id="455193"/>
    <lineage>
        <taxon>Bacteria</taxon>
        <taxon>Bacillati</taxon>
        <taxon>Actinomycetota</taxon>
        <taxon>Actinomycetes</taxon>
        <taxon>Pseudonocardiales</taxon>
        <taxon>Pseudonocardiaceae</taxon>
        <taxon>Saccharopolyspora</taxon>
    </lineage>
</organism>
<feature type="domain" description="NADH:flavin oxidoreductase/NADH oxidase N-terminal" evidence="4">
    <location>
        <begin position="7"/>
        <end position="333"/>
    </location>
</feature>
<comment type="similarity">
    <text evidence="2">Belongs to the NADH:flavin oxidoreductase/NADH oxidase family.</text>
</comment>
<keyword evidence="8" id="KW-1185">Reference proteome</keyword>
<dbReference type="Proteomes" id="UP000270697">
    <property type="component" value="Unassembled WGS sequence"/>
</dbReference>
<dbReference type="PANTHER" id="PTHR22893">
    <property type="entry name" value="NADH OXIDOREDUCTASE-RELATED"/>
    <property type="match status" value="1"/>
</dbReference>
<dbReference type="Pfam" id="PF00724">
    <property type="entry name" value="Oxidored_FMN"/>
    <property type="match status" value="1"/>
</dbReference>
<keyword evidence="3" id="KW-0560">Oxidoreductase</keyword>
<evidence type="ECO:0000313" key="6">
    <source>
        <dbReference type="EMBL" id="SFM55230.1"/>
    </source>
</evidence>
<accession>A0A1I4RT84</accession>